<dbReference type="InterPro" id="IPR007345">
    <property type="entry name" value="Polysacch_pyruvyl_Trfase"/>
</dbReference>
<dbReference type="PANTHER" id="PTHR36836">
    <property type="entry name" value="COLANIC ACID BIOSYNTHESIS PROTEIN WCAK"/>
    <property type="match status" value="1"/>
</dbReference>
<evidence type="ECO:0000313" key="2">
    <source>
        <dbReference type="EMBL" id="MCZ8514854.1"/>
    </source>
</evidence>
<keyword evidence="3" id="KW-1185">Reference proteome</keyword>
<dbReference type="Pfam" id="PF04230">
    <property type="entry name" value="PS_pyruv_trans"/>
    <property type="match status" value="1"/>
</dbReference>
<dbReference type="PANTHER" id="PTHR36836:SF1">
    <property type="entry name" value="COLANIC ACID BIOSYNTHESIS PROTEIN WCAK"/>
    <property type="match status" value="1"/>
</dbReference>
<dbReference type="Proteomes" id="UP001527882">
    <property type="component" value="Unassembled WGS sequence"/>
</dbReference>
<accession>A0ABT4QD90</accession>
<keyword evidence="2" id="KW-0808">Transferase</keyword>
<dbReference type="NCBIfam" id="TIGR03609">
    <property type="entry name" value="S_layer_CsaB"/>
    <property type="match status" value="1"/>
</dbReference>
<feature type="domain" description="Polysaccharide pyruvyl transferase" evidence="1">
    <location>
        <begin position="18"/>
        <end position="302"/>
    </location>
</feature>
<dbReference type="RefSeq" id="WP_269883383.1">
    <property type="nucleotide sequence ID" value="NZ_JAQAGZ010000014.1"/>
</dbReference>
<proteinExistence type="predicted"/>
<dbReference type="GO" id="GO:0016740">
    <property type="term" value="F:transferase activity"/>
    <property type="evidence" value="ECO:0007669"/>
    <property type="project" value="UniProtKB-KW"/>
</dbReference>
<dbReference type="SUPFAM" id="SSF53756">
    <property type="entry name" value="UDP-Glycosyltransferase/glycogen phosphorylase"/>
    <property type="match status" value="1"/>
</dbReference>
<protein>
    <submittedName>
        <fullName evidence="2">Polysaccharide pyruvyl transferase CsaB</fullName>
    </submittedName>
</protein>
<name>A0ABT4QD90_9BACL</name>
<evidence type="ECO:0000313" key="3">
    <source>
        <dbReference type="Proteomes" id="UP001527882"/>
    </source>
</evidence>
<comment type="caution">
    <text evidence="2">The sequence shown here is derived from an EMBL/GenBank/DDBJ whole genome shotgun (WGS) entry which is preliminary data.</text>
</comment>
<gene>
    <name evidence="2" type="primary">csaB</name>
    <name evidence="2" type="ORF">O9H85_21015</name>
</gene>
<evidence type="ECO:0000259" key="1">
    <source>
        <dbReference type="Pfam" id="PF04230"/>
    </source>
</evidence>
<dbReference type="EMBL" id="JAQAGZ010000014">
    <property type="protein sequence ID" value="MCZ8514854.1"/>
    <property type="molecule type" value="Genomic_DNA"/>
</dbReference>
<sequence length="374" mass="41980">MGTPVKRIVLSGYYGFRNSGDEAVLQSILLALQEQGERQGVQFVPVVLSVNPAETREVYGVESVHRMRPQEVWKALKKADGLISGGGSLLQDETGWKTIPYYLAVIRLAQWLGKPTFIYSQGIGPVHRISFFGWIRSVFRRCQLITVRDPESAALLERMGVAKAAIQVVPDPVMGMPLKGKPTHSNNAATDAVIGVSVRFWNEDRSDLNAVAEALHQLLETTEATIRFLPFHLPSDEQASLYVMERLREIYKHRLSITSDITHPQDMLKEVASCRLLIGMRLHSLIYGANQLVPVAGISYDPKIDQFLKRLDMNAVMNTKQPAASELVREAGRLLTGYEQWKLDKQPAIERLKNEAQRPAEQIASFYTKGRGMR</sequence>
<organism evidence="2 3">
    <name type="scientific">Paenibacillus gyeongsangnamensis</name>
    <dbReference type="NCBI Taxonomy" id="3388067"/>
    <lineage>
        <taxon>Bacteria</taxon>
        <taxon>Bacillati</taxon>
        <taxon>Bacillota</taxon>
        <taxon>Bacilli</taxon>
        <taxon>Bacillales</taxon>
        <taxon>Paenibacillaceae</taxon>
        <taxon>Paenibacillus</taxon>
    </lineage>
</organism>
<reference evidence="2 3" key="1">
    <citation type="submission" date="2022-12" db="EMBL/GenBank/DDBJ databases">
        <title>Draft genome sequence of Paenibacillus sp. dW9.</title>
        <authorList>
            <person name="Choi E.-W."/>
            <person name="Kim D.-U."/>
        </authorList>
    </citation>
    <scope>NUCLEOTIDE SEQUENCE [LARGE SCALE GENOMIC DNA]</scope>
    <source>
        <strain evidence="3">dW9</strain>
    </source>
</reference>
<dbReference type="InterPro" id="IPR019896">
    <property type="entry name" value="Polysacch_pyruvyl_Trfase_CsaB"/>
</dbReference>